<feature type="chain" id="PRO_5015884124" evidence="1">
    <location>
        <begin position="19"/>
        <end position="247"/>
    </location>
</feature>
<accession>A0A2W5F941</accession>
<dbReference type="PANTHER" id="PTHR43546">
    <property type="entry name" value="UPF0173 METAL-DEPENDENT HYDROLASE MJ1163-RELATED"/>
    <property type="match status" value="1"/>
</dbReference>
<dbReference type="PANTHER" id="PTHR43546:SF3">
    <property type="entry name" value="UPF0173 METAL-DEPENDENT HYDROLASE MJ1163"/>
    <property type="match status" value="1"/>
</dbReference>
<comment type="caution">
    <text evidence="3">The sequence shown here is derived from an EMBL/GenBank/DDBJ whole genome shotgun (WGS) entry which is preliminary data.</text>
</comment>
<dbReference type="Gene3D" id="3.60.15.10">
    <property type="entry name" value="Ribonuclease Z/Hydroxyacylglutathione hydrolase-like"/>
    <property type="match status" value="1"/>
</dbReference>
<evidence type="ECO:0000313" key="4">
    <source>
        <dbReference type="Proteomes" id="UP000249645"/>
    </source>
</evidence>
<dbReference type="Pfam" id="PF12706">
    <property type="entry name" value="Lactamase_B_2"/>
    <property type="match status" value="1"/>
</dbReference>
<dbReference type="Proteomes" id="UP000249645">
    <property type="component" value="Unassembled WGS sequence"/>
</dbReference>
<sequence>MKISLLFVLLFHIAFSHAQSSEYSYGDIRFKAVNHATFQIWYKGKYYLVDPSVDSSKLKELGSPDYILYTDVHGDHFKAASLDGLALKPTTAIIAPNAVKTLIDDQLPNKHLRIRSIGNGESVRLGKVEIDAIPMYNLTAERLKFHTKGRGNGYVLHLGNSKVYISGDTEDIPEMRQLKDIDVAFVCMNLPYTMDINQAASAVLEFKPKVVIPYHYRGQNGLSDVHAFEKLVNDKDSNIKVELLKWY</sequence>
<dbReference type="SUPFAM" id="SSF56281">
    <property type="entry name" value="Metallo-hydrolase/oxidoreductase"/>
    <property type="match status" value="1"/>
</dbReference>
<dbReference type="GO" id="GO:0016787">
    <property type="term" value="F:hydrolase activity"/>
    <property type="evidence" value="ECO:0007669"/>
    <property type="project" value="UniProtKB-KW"/>
</dbReference>
<keyword evidence="3" id="KW-0378">Hydrolase</keyword>
<dbReference type="AlphaFoldDB" id="A0A2W5F941"/>
<dbReference type="InterPro" id="IPR050114">
    <property type="entry name" value="UPF0173_UPF0282_UlaG_hydrolase"/>
</dbReference>
<dbReference type="CDD" id="cd06262">
    <property type="entry name" value="metallo-hydrolase-like_MBL-fold"/>
    <property type="match status" value="1"/>
</dbReference>
<gene>
    <name evidence="3" type="ORF">DI598_06095</name>
</gene>
<keyword evidence="1" id="KW-0732">Signal</keyword>
<proteinExistence type="predicted"/>
<protein>
    <submittedName>
        <fullName evidence="3">MBL fold metallo-hydrolase</fullName>
    </submittedName>
</protein>
<dbReference type="InterPro" id="IPR001279">
    <property type="entry name" value="Metallo-B-lactamas"/>
</dbReference>
<name>A0A2W5F941_9SPHI</name>
<dbReference type="EMBL" id="QFOI01000077">
    <property type="protein sequence ID" value="PZP50200.1"/>
    <property type="molecule type" value="Genomic_DNA"/>
</dbReference>
<reference evidence="3 4" key="1">
    <citation type="submission" date="2017-11" db="EMBL/GenBank/DDBJ databases">
        <title>Infants hospitalized years apart are colonized by the same room-sourced microbial strains.</title>
        <authorList>
            <person name="Brooks B."/>
            <person name="Olm M.R."/>
            <person name="Firek B.A."/>
            <person name="Baker R."/>
            <person name="Thomas B.C."/>
            <person name="Morowitz M.J."/>
            <person name="Banfield J.F."/>
        </authorList>
    </citation>
    <scope>NUCLEOTIDE SEQUENCE [LARGE SCALE GENOMIC DNA]</scope>
    <source>
        <strain evidence="3">S2_009_000_R2_76</strain>
    </source>
</reference>
<evidence type="ECO:0000256" key="1">
    <source>
        <dbReference type="SAM" id="SignalP"/>
    </source>
</evidence>
<dbReference type="InterPro" id="IPR036866">
    <property type="entry name" value="RibonucZ/Hydroxyglut_hydro"/>
</dbReference>
<evidence type="ECO:0000313" key="3">
    <source>
        <dbReference type="EMBL" id="PZP50200.1"/>
    </source>
</evidence>
<feature type="signal peptide" evidence="1">
    <location>
        <begin position="1"/>
        <end position="18"/>
    </location>
</feature>
<organism evidence="3 4">
    <name type="scientific">Pseudopedobacter saltans</name>
    <dbReference type="NCBI Taxonomy" id="151895"/>
    <lineage>
        <taxon>Bacteria</taxon>
        <taxon>Pseudomonadati</taxon>
        <taxon>Bacteroidota</taxon>
        <taxon>Sphingobacteriia</taxon>
        <taxon>Sphingobacteriales</taxon>
        <taxon>Sphingobacteriaceae</taxon>
        <taxon>Pseudopedobacter</taxon>
    </lineage>
</organism>
<evidence type="ECO:0000259" key="2">
    <source>
        <dbReference type="SMART" id="SM00849"/>
    </source>
</evidence>
<dbReference type="SMART" id="SM00849">
    <property type="entry name" value="Lactamase_B"/>
    <property type="match status" value="1"/>
</dbReference>
<feature type="domain" description="Metallo-beta-lactamase" evidence="2">
    <location>
        <begin position="34"/>
        <end position="215"/>
    </location>
</feature>